<dbReference type="Pfam" id="PF01244">
    <property type="entry name" value="Peptidase_M19"/>
    <property type="match status" value="1"/>
</dbReference>
<keyword evidence="2" id="KW-1185">Reference proteome</keyword>
<dbReference type="Gene3D" id="1.10.287.650">
    <property type="entry name" value="L27 domain"/>
    <property type="match status" value="1"/>
</dbReference>
<dbReference type="AlphaFoldDB" id="A0A3M0GEJ0"/>
<dbReference type="PROSITE" id="PS51365">
    <property type="entry name" value="RENAL_DIPEPTIDASE_2"/>
    <property type="match status" value="1"/>
</dbReference>
<dbReference type="SUPFAM" id="SSF51556">
    <property type="entry name" value="Metallo-dependent hydrolases"/>
    <property type="match status" value="1"/>
</dbReference>
<proteinExistence type="predicted"/>
<protein>
    <submittedName>
        <fullName evidence="1">Membrane dipeptidase</fullName>
    </submittedName>
</protein>
<dbReference type="GO" id="GO:0070573">
    <property type="term" value="F:metallodipeptidase activity"/>
    <property type="evidence" value="ECO:0007669"/>
    <property type="project" value="InterPro"/>
</dbReference>
<accession>A0A3M0GEJ0</accession>
<dbReference type="InterPro" id="IPR008257">
    <property type="entry name" value="Pept_M19"/>
</dbReference>
<dbReference type="PROSITE" id="PS51257">
    <property type="entry name" value="PROKAR_LIPOPROTEIN"/>
    <property type="match status" value="1"/>
</dbReference>
<evidence type="ECO:0000313" key="2">
    <source>
        <dbReference type="Proteomes" id="UP000281985"/>
    </source>
</evidence>
<dbReference type="InterPro" id="IPR032466">
    <property type="entry name" value="Metal_Hydrolase"/>
</dbReference>
<dbReference type="RefSeq" id="WP_121917217.1">
    <property type="nucleotide sequence ID" value="NZ_REFV01000006.1"/>
</dbReference>
<name>A0A3M0GEJ0_9FLAO</name>
<dbReference type="PANTHER" id="PTHR10443">
    <property type="entry name" value="MICROSOMAL DIPEPTIDASE"/>
    <property type="match status" value="1"/>
</dbReference>
<dbReference type="OrthoDB" id="9804920at2"/>
<dbReference type="PANTHER" id="PTHR10443:SF12">
    <property type="entry name" value="DIPEPTIDASE"/>
    <property type="match status" value="1"/>
</dbReference>
<dbReference type="EMBL" id="REFV01000006">
    <property type="protein sequence ID" value="RMB59579.1"/>
    <property type="molecule type" value="Genomic_DNA"/>
</dbReference>
<organism evidence="1 2">
    <name type="scientific">Dokdonia sinensis</name>
    <dbReference type="NCBI Taxonomy" id="2479847"/>
    <lineage>
        <taxon>Bacteria</taxon>
        <taxon>Pseudomonadati</taxon>
        <taxon>Bacteroidota</taxon>
        <taxon>Flavobacteriia</taxon>
        <taxon>Flavobacteriales</taxon>
        <taxon>Flavobacteriaceae</taxon>
        <taxon>Dokdonia</taxon>
    </lineage>
</organism>
<dbReference type="Gene3D" id="3.20.20.140">
    <property type="entry name" value="Metal-dependent hydrolases"/>
    <property type="match status" value="1"/>
</dbReference>
<dbReference type="GO" id="GO:0006508">
    <property type="term" value="P:proteolysis"/>
    <property type="evidence" value="ECO:0007669"/>
    <property type="project" value="InterPro"/>
</dbReference>
<reference evidence="1 2" key="1">
    <citation type="submission" date="2018-10" db="EMBL/GenBank/DDBJ databases">
        <title>Dokdonia luteus sp. nov., isolated from sea water.</title>
        <authorList>
            <person name="Zhou L.Y."/>
            <person name="Du Z.J."/>
        </authorList>
    </citation>
    <scope>NUCLEOTIDE SEQUENCE [LARGE SCALE GENOMIC DNA]</scope>
    <source>
        <strain evidence="1 2">SH27</strain>
    </source>
</reference>
<comment type="caution">
    <text evidence="1">The sequence shown here is derived from an EMBL/GenBank/DDBJ whole genome shotgun (WGS) entry which is preliminary data.</text>
</comment>
<dbReference type="Proteomes" id="UP000281985">
    <property type="component" value="Unassembled WGS sequence"/>
</dbReference>
<sequence length="438" mass="48790">MKNNLKIIALCLLLIACKDQVSEQPKEMTEAEIIAEAKAIHERVMTLDTHCDINVKNFTDSINYTQRLTSQVNLPKMIEGGLDVPWFIVYTGQDSLNAEGYKKAYENAISKFDAIHKLCKDIAPDQIQLATTSAQAREIWKSGKKVAMIGIENGYPVGEDISNVARFYEMGGRYMSLAHNGHSQLSDSNTGEEDNVWLHNGLSDLGKEVVAEMNRLGMMIDVSHPSKEAMRQMIELSKAPLIASHSSARALCDHSRNLDDEQLKWLQENGGVVQTVAFKSYLNTEKNDKRAEAENQVLKKIADSMGVTYMERKDVMVLPVAERMAYYEKYQEMLPIQKAKLAKMDNLPPAVNVADFVDHIDYLVEKMGLKHVGISSDFDGGGGIEGWSDASETINVTVELVRRGYSEDEISALWSGNLLRVLDEVQAIGQELQGQGQG</sequence>
<evidence type="ECO:0000313" key="1">
    <source>
        <dbReference type="EMBL" id="RMB59579.1"/>
    </source>
</evidence>
<gene>
    <name evidence="1" type="ORF">EAX61_07420</name>
</gene>
<dbReference type="CDD" id="cd01301">
    <property type="entry name" value="rDP_like"/>
    <property type="match status" value="1"/>
</dbReference>